<dbReference type="OrthoDB" id="6742557at2759"/>
<dbReference type="Proteomes" id="UP000625711">
    <property type="component" value="Unassembled WGS sequence"/>
</dbReference>
<sequence>MSHHFRPSIRPYLKYRSCSFSTKLEQILSEDVAQEMETEEKPIAPAIRYNVCRQRNTSIPQKYQFPKPPQTEEQKAMEQNKMMSDQNSVDVQKVVDASKELVPSSNYRQFEASSTYKNLVLPLKSSKLADPFPSPVKIMPSHTVSDQEKAEQMLAERRIPRNITKRK</sequence>
<gene>
    <name evidence="2" type="ORF">GWI33_006787</name>
</gene>
<reference evidence="2" key="1">
    <citation type="submission" date="2020-08" db="EMBL/GenBank/DDBJ databases">
        <title>Genome sequencing and assembly of the red palm weevil Rhynchophorus ferrugineus.</title>
        <authorList>
            <person name="Dias G.B."/>
            <person name="Bergman C.M."/>
            <person name="Manee M."/>
        </authorList>
    </citation>
    <scope>NUCLEOTIDE SEQUENCE</scope>
    <source>
        <strain evidence="2">AA-2017</strain>
        <tissue evidence="2">Whole larva</tissue>
    </source>
</reference>
<dbReference type="AlphaFoldDB" id="A0A834IIL5"/>
<feature type="region of interest" description="Disordered" evidence="1">
    <location>
        <begin position="59"/>
        <end position="88"/>
    </location>
</feature>
<dbReference type="EMBL" id="JAACXV010000342">
    <property type="protein sequence ID" value="KAF7279757.1"/>
    <property type="molecule type" value="Genomic_DNA"/>
</dbReference>
<accession>A0A834IIL5</accession>
<feature type="region of interest" description="Disordered" evidence="1">
    <location>
        <begin position="130"/>
        <end position="150"/>
    </location>
</feature>
<organism evidence="2 3">
    <name type="scientific">Rhynchophorus ferrugineus</name>
    <name type="common">Red palm weevil</name>
    <name type="synonym">Curculio ferrugineus</name>
    <dbReference type="NCBI Taxonomy" id="354439"/>
    <lineage>
        <taxon>Eukaryota</taxon>
        <taxon>Metazoa</taxon>
        <taxon>Ecdysozoa</taxon>
        <taxon>Arthropoda</taxon>
        <taxon>Hexapoda</taxon>
        <taxon>Insecta</taxon>
        <taxon>Pterygota</taxon>
        <taxon>Neoptera</taxon>
        <taxon>Endopterygota</taxon>
        <taxon>Coleoptera</taxon>
        <taxon>Polyphaga</taxon>
        <taxon>Cucujiformia</taxon>
        <taxon>Curculionidae</taxon>
        <taxon>Dryophthorinae</taxon>
        <taxon>Rhynchophorus</taxon>
    </lineage>
</organism>
<comment type="caution">
    <text evidence="2">The sequence shown here is derived from an EMBL/GenBank/DDBJ whole genome shotgun (WGS) entry which is preliminary data.</text>
</comment>
<protein>
    <submittedName>
        <fullName evidence="2">Uncharacterized protein</fullName>
    </submittedName>
</protein>
<proteinExistence type="predicted"/>
<name>A0A834IIL5_RHYFE</name>
<evidence type="ECO:0000313" key="2">
    <source>
        <dbReference type="EMBL" id="KAF7279757.1"/>
    </source>
</evidence>
<keyword evidence="3" id="KW-1185">Reference proteome</keyword>
<evidence type="ECO:0000256" key="1">
    <source>
        <dbReference type="SAM" id="MobiDB-lite"/>
    </source>
</evidence>
<evidence type="ECO:0000313" key="3">
    <source>
        <dbReference type="Proteomes" id="UP000625711"/>
    </source>
</evidence>